<evidence type="ECO:0000313" key="11">
    <source>
        <dbReference type="EMBL" id="MBD3846246.1"/>
    </source>
</evidence>
<dbReference type="InterPro" id="IPR035906">
    <property type="entry name" value="MetI-like_sf"/>
</dbReference>
<evidence type="ECO:0000256" key="9">
    <source>
        <dbReference type="RuleBase" id="RU363032"/>
    </source>
</evidence>
<keyword evidence="5" id="KW-0997">Cell inner membrane</keyword>
<dbReference type="GO" id="GO:0006865">
    <property type="term" value="P:amino acid transport"/>
    <property type="evidence" value="ECO:0007669"/>
    <property type="project" value="TreeGrafter"/>
</dbReference>
<dbReference type="CDD" id="cd06261">
    <property type="entry name" value="TM_PBP2"/>
    <property type="match status" value="1"/>
</dbReference>
<evidence type="ECO:0000256" key="3">
    <source>
        <dbReference type="ARBA" id="ARBA00022448"/>
    </source>
</evidence>
<comment type="caution">
    <text evidence="11">The sequence shown here is derived from an EMBL/GenBank/DDBJ whole genome shotgun (WGS) entry which is preliminary data.</text>
</comment>
<feature type="transmembrane region" description="Helical" evidence="9">
    <location>
        <begin position="195"/>
        <end position="217"/>
    </location>
</feature>
<protein>
    <submittedName>
        <fullName evidence="11">ABC transporter permease subunit</fullName>
    </submittedName>
</protein>
<accession>A0A927E7K6</accession>
<feature type="transmembrane region" description="Helical" evidence="9">
    <location>
        <begin position="20"/>
        <end position="43"/>
    </location>
</feature>
<reference evidence="11" key="1">
    <citation type="submission" date="2020-09" db="EMBL/GenBank/DDBJ databases">
        <title>Bosea spartocytisi sp. nov. a root nodule endophyte of Spartocytisus supranubius in the high mountain ecosystem fo the Teide National Park (Canary Islands, Spain).</title>
        <authorList>
            <person name="Pulido-Suarez L."/>
            <person name="Peix A."/>
            <person name="Igual J.M."/>
            <person name="Socas-Perez N."/>
            <person name="Velazquez E."/>
            <person name="Flores-Felix J.D."/>
            <person name="Leon-Barrios M."/>
        </authorList>
    </citation>
    <scope>NUCLEOTIDE SEQUENCE</scope>
    <source>
        <strain evidence="11">SSUT16</strain>
    </source>
</reference>
<dbReference type="PANTHER" id="PTHR30614:SF10">
    <property type="entry name" value="ARGININE ABC TRANSPORTER PERMEASE PROTEIN ARTM"/>
    <property type="match status" value="1"/>
</dbReference>
<keyword evidence="8 9" id="KW-0472">Membrane</keyword>
<keyword evidence="7 9" id="KW-1133">Transmembrane helix</keyword>
<dbReference type="AlphaFoldDB" id="A0A927E7K6"/>
<dbReference type="Proteomes" id="UP000619295">
    <property type="component" value="Unassembled WGS sequence"/>
</dbReference>
<evidence type="ECO:0000256" key="4">
    <source>
        <dbReference type="ARBA" id="ARBA00022475"/>
    </source>
</evidence>
<keyword evidence="12" id="KW-1185">Reference proteome</keyword>
<dbReference type="NCBIfam" id="TIGR01726">
    <property type="entry name" value="HEQRo_perm_3TM"/>
    <property type="match status" value="1"/>
</dbReference>
<keyword evidence="4" id="KW-1003">Cell membrane</keyword>
<dbReference type="SUPFAM" id="SSF161098">
    <property type="entry name" value="MetI-like"/>
    <property type="match status" value="1"/>
</dbReference>
<feature type="transmembrane region" description="Helical" evidence="9">
    <location>
        <begin position="55"/>
        <end position="76"/>
    </location>
</feature>
<comment type="subcellular location">
    <subcellularLocation>
        <location evidence="1">Cell inner membrane</location>
        <topology evidence="1">Multi-pass membrane protein</topology>
    </subcellularLocation>
    <subcellularLocation>
        <location evidence="9">Cell membrane</location>
        <topology evidence="9">Multi-pass membrane protein</topology>
    </subcellularLocation>
</comment>
<dbReference type="GO" id="GO:0022857">
    <property type="term" value="F:transmembrane transporter activity"/>
    <property type="evidence" value="ECO:0007669"/>
    <property type="project" value="InterPro"/>
</dbReference>
<dbReference type="InterPro" id="IPR010065">
    <property type="entry name" value="AA_ABC_transptr_permease_3TM"/>
</dbReference>
<dbReference type="PROSITE" id="PS50928">
    <property type="entry name" value="ABC_TM1"/>
    <property type="match status" value="1"/>
</dbReference>
<dbReference type="GO" id="GO:0043190">
    <property type="term" value="C:ATP-binding cassette (ABC) transporter complex"/>
    <property type="evidence" value="ECO:0007669"/>
    <property type="project" value="InterPro"/>
</dbReference>
<evidence type="ECO:0000256" key="6">
    <source>
        <dbReference type="ARBA" id="ARBA00022692"/>
    </source>
</evidence>
<evidence type="ECO:0000256" key="8">
    <source>
        <dbReference type="ARBA" id="ARBA00023136"/>
    </source>
</evidence>
<dbReference type="InterPro" id="IPR000515">
    <property type="entry name" value="MetI-like"/>
</dbReference>
<evidence type="ECO:0000313" key="12">
    <source>
        <dbReference type="Proteomes" id="UP000619295"/>
    </source>
</evidence>
<name>A0A927E7K6_9HYPH</name>
<feature type="domain" description="ABC transmembrane type-1" evidence="10">
    <location>
        <begin position="15"/>
        <end position="214"/>
    </location>
</feature>
<dbReference type="Gene3D" id="1.10.3720.10">
    <property type="entry name" value="MetI-like"/>
    <property type="match status" value="1"/>
</dbReference>
<dbReference type="InterPro" id="IPR043429">
    <property type="entry name" value="ArtM/GltK/GlnP/TcyL/YhdX-like"/>
</dbReference>
<dbReference type="PANTHER" id="PTHR30614">
    <property type="entry name" value="MEMBRANE COMPONENT OF AMINO ACID ABC TRANSPORTER"/>
    <property type="match status" value="1"/>
</dbReference>
<keyword evidence="6 9" id="KW-0812">Transmembrane</keyword>
<gene>
    <name evidence="11" type="ORF">IED13_11100</name>
</gene>
<dbReference type="Pfam" id="PF00528">
    <property type="entry name" value="BPD_transp_1"/>
    <property type="match status" value="1"/>
</dbReference>
<proteinExistence type="inferred from homology"/>
<evidence type="ECO:0000256" key="5">
    <source>
        <dbReference type="ARBA" id="ARBA00022519"/>
    </source>
</evidence>
<dbReference type="EMBL" id="JACXWY010000005">
    <property type="protein sequence ID" value="MBD3846246.1"/>
    <property type="molecule type" value="Genomic_DNA"/>
</dbReference>
<sequence>MSFDIALMLTSFPQLLAGLGMTLQLLGISLVSGLVIAIVTSWARTTRFLRWPAEAYVYFFRGTPLLVQLFVIYFGLPQAEFVRSGPWWPFLREPFWCMCLALSLNNGAYVAEIIRGGMLGIGKGLKEASWALGLSRFHHLRLVTVPIVTRLCLPTYGNEVVSLMKSTALASTVTLLDVTGVARSIVAETFAPYEIFIAAALIYLALTFLMQTLVSCLEARLGRYAQR</sequence>
<dbReference type="RefSeq" id="WP_191124215.1">
    <property type="nucleotide sequence ID" value="NZ_JACXWY010000005.1"/>
</dbReference>
<organism evidence="11 12">
    <name type="scientific">Bosea spartocytisi</name>
    <dbReference type="NCBI Taxonomy" id="2773451"/>
    <lineage>
        <taxon>Bacteria</taxon>
        <taxon>Pseudomonadati</taxon>
        <taxon>Pseudomonadota</taxon>
        <taxon>Alphaproteobacteria</taxon>
        <taxon>Hyphomicrobiales</taxon>
        <taxon>Boseaceae</taxon>
        <taxon>Bosea</taxon>
    </lineage>
</organism>
<evidence type="ECO:0000256" key="1">
    <source>
        <dbReference type="ARBA" id="ARBA00004429"/>
    </source>
</evidence>
<evidence type="ECO:0000256" key="2">
    <source>
        <dbReference type="ARBA" id="ARBA00010072"/>
    </source>
</evidence>
<evidence type="ECO:0000259" key="10">
    <source>
        <dbReference type="PROSITE" id="PS50928"/>
    </source>
</evidence>
<keyword evidence="3 9" id="KW-0813">Transport</keyword>
<comment type="similarity">
    <text evidence="2">Belongs to the binding-protein-dependent transport system permease family. HisMQ subfamily.</text>
</comment>
<evidence type="ECO:0000256" key="7">
    <source>
        <dbReference type="ARBA" id="ARBA00022989"/>
    </source>
</evidence>